<dbReference type="EMBL" id="ML208569">
    <property type="protein sequence ID" value="TFK62635.1"/>
    <property type="molecule type" value="Genomic_DNA"/>
</dbReference>
<evidence type="ECO:0000313" key="2">
    <source>
        <dbReference type="Proteomes" id="UP000308600"/>
    </source>
</evidence>
<evidence type="ECO:0000313" key="1">
    <source>
        <dbReference type="EMBL" id="TFK62635.1"/>
    </source>
</evidence>
<protein>
    <submittedName>
        <fullName evidence="1">Uncharacterized protein</fullName>
    </submittedName>
</protein>
<dbReference type="Proteomes" id="UP000308600">
    <property type="component" value="Unassembled WGS sequence"/>
</dbReference>
<sequence length="89" mass="10240">MSTGGWNRFIEVTDHVLLFRSSAPNYNGSDNTQRLTQESVDFLVQNNINRIISFNAFSYNQNEINRLKAAHIDDKHLQILDFTPQQLAS</sequence>
<reference evidence="1 2" key="1">
    <citation type="journal article" date="2019" name="Nat. Ecol. Evol.">
        <title>Megaphylogeny resolves global patterns of mushroom evolution.</title>
        <authorList>
            <person name="Varga T."/>
            <person name="Krizsan K."/>
            <person name="Foldi C."/>
            <person name="Dima B."/>
            <person name="Sanchez-Garcia M."/>
            <person name="Sanchez-Ramirez S."/>
            <person name="Szollosi G.J."/>
            <person name="Szarkandi J.G."/>
            <person name="Papp V."/>
            <person name="Albert L."/>
            <person name="Andreopoulos W."/>
            <person name="Angelini C."/>
            <person name="Antonin V."/>
            <person name="Barry K.W."/>
            <person name="Bougher N.L."/>
            <person name="Buchanan P."/>
            <person name="Buyck B."/>
            <person name="Bense V."/>
            <person name="Catcheside P."/>
            <person name="Chovatia M."/>
            <person name="Cooper J."/>
            <person name="Damon W."/>
            <person name="Desjardin D."/>
            <person name="Finy P."/>
            <person name="Geml J."/>
            <person name="Haridas S."/>
            <person name="Hughes K."/>
            <person name="Justo A."/>
            <person name="Karasinski D."/>
            <person name="Kautmanova I."/>
            <person name="Kiss B."/>
            <person name="Kocsube S."/>
            <person name="Kotiranta H."/>
            <person name="LaButti K.M."/>
            <person name="Lechner B.E."/>
            <person name="Liimatainen K."/>
            <person name="Lipzen A."/>
            <person name="Lukacs Z."/>
            <person name="Mihaltcheva S."/>
            <person name="Morgado L.N."/>
            <person name="Niskanen T."/>
            <person name="Noordeloos M.E."/>
            <person name="Ohm R.A."/>
            <person name="Ortiz-Santana B."/>
            <person name="Ovrebo C."/>
            <person name="Racz N."/>
            <person name="Riley R."/>
            <person name="Savchenko A."/>
            <person name="Shiryaev A."/>
            <person name="Soop K."/>
            <person name="Spirin V."/>
            <person name="Szebenyi C."/>
            <person name="Tomsovsky M."/>
            <person name="Tulloss R.E."/>
            <person name="Uehling J."/>
            <person name="Grigoriev I.V."/>
            <person name="Vagvolgyi C."/>
            <person name="Papp T."/>
            <person name="Martin F.M."/>
            <person name="Miettinen O."/>
            <person name="Hibbett D.S."/>
            <person name="Nagy L.G."/>
        </authorList>
    </citation>
    <scope>NUCLEOTIDE SEQUENCE [LARGE SCALE GENOMIC DNA]</scope>
    <source>
        <strain evidence="1 2">NL-1719</strain>
    </source>
</reference>
<keyword evidence="2" id="KW-1185">Reference proteome</keyword>
<accession>A0ACD3AA76</accession>
<gene>
    <name evidence="1" type="ORF">BDN72DRAFT_848449</name>
</gene>
<organism evidence="1 2">
    <name type="scientific">Pluteus cervinus</name>
    <dbReference type="NCBI Taxonomy" id="181527"/>
    <lineage>
        <taxon>Eukaryota</taxon>
        <taxon>Fungi</taxon>
        <taxon>Dikarya</taxon>
        <taxon>Basidiomycota</taxon>
        <taxon>Agaricomycotina</taxon>
        <taxon>Agaricomycetes</taxon>
        <taxon>Agaricomycetidae</taxon>
        <taxon>Agaricales</taxon>
        <taxon>Pluteineae</taxon>
        <taxon>Pluteaceae</taxon>
        <taxon>Pluteus</taxon>
    </lineage>
</organism>
<proteinExistence type="predicted"/>
<name>A0ACD3AA76_9AGAR</name>